<gene>
    <name evidence="1" type="ORF">MOV08_04195</name>
</gene>
<keyword evidence="2" id="KW-1185">Reference proteome</keyword>
<name>A0ABY8A4U8_9ACTN</name>
<evidence type="ECO:0000313" key="2">
    <source>
        <dbReference type="Proteomes" id="UP001218629"/>
    </source>
</evidence>
<sequence>MDLTDHLVASAQLRRITSQCRATSEPLPSQPASDPMSVLGQHEIFFVRFQWRTCSDSVGHRERDRCRAVVTVQLERGIGARPGRQWHGGGSERVIAGYTNRTTRLAADGGAVAAVEVEWTDQDQQGLRHEPLAMGTVELGDMNQEQVADVDITGLPSSQCRRPVRRIHPTGLVYAVHRANRSVP</sequence>
<reference evidence="1 2" key="1">
    <citation type="submission" date="2022-03" db="EMBL/GenBank/DDBJ databases">
        <title>Streptomyces yunnanensis P86,complete genome.</title>
        <authorList>
            <person name="Chen S."/>
            <person name="Zhang Q."/>
        </authorList>
    </citation>
    <scope>NUCLEOTIDE SEQUENCE [LARGE SCALE GENOMIC DNA]</scope>
    <source>
        <strain evidence="1 2">P86</strain>
    </source>
</reference>
<dbReference type="EMBL" id="CP095749">
    <property type="protein sequence ID" value="WEB38577.1"/>
    <property type="molecule type" value="Genomic_DNA"/>
</dbReference>
<organism evidence="1 2">
    <name type="scientific">Streptomyces yunnanensis</name>
    <dbReference type="NCBI Taxonomy" id="156453"/>
    <lineage>
        <taxon>Bacteria</taxon>
        <taxon>Bacillati</taxon>
        <taxon>Actinomycetota</taxon>
        <taxon>Actinomycetes</taxon>
        <taxon>Kitasatosporales</taxon>
        <taxon>Streptomycetaceae</taxon>
        <taxon>Streptomyces</taxon>
    </lineage>
</organism>
<dbReference type="RefSeq" id="WP_275306311.1">
    <property type="nucleotide sequence ID" value="NZ_CP095749.1"/>
</dbReference>
<proteinExistence type="predicted"/>
<dbReference type="Proteomes" id="UP001218629">
    <property type="component" value="Chromosome"/>
</dbReference>
<evidence type="ECO:0000313" key="1">
    <source>
        <dbReference type="EMBL" id="WEB38577.1"/>
    </source>
</evidence>
<accession>A0ABY8A4U8</accession>
<protein>
    <submittedName>
        <fullName evidence="1">Uncharacterized protein</fullName>
    </submittedName>
</protein>